<name>A0ABN1ZMP1_9MICO</name>
<dbReference type="Proteomes" id="UP001501285">
    <property type="component" value="Unassembled WGS sequence"/>
</dbReference>
<keyword evidence="7" id="KW-1185">Reference proteome</keyword>
<feature type="domain" description="ABC transporter" evidence="5">
    <location>
        <begin position="9"/>
        <end position="240"/>
    </location>
</feature>
<reference evidence="6 7" key="1">
    <citation type="journal article" date="2019" name="Int. J. Syst. Evol. Microbiol.">
        <title>The Global Catalogue of Microorganisms (GCM) 10K type strain sequencing project: providing services to taxonomists for standard genome sequencing and annotation.</title>
        <authorList>
            <consortium name="The Broad Institute Genomics Platform"/>
            <consortium name="The Broad Institute Genome Sequencing Center for Infectious Disease"/>
            <person name="Wu L."/>
            <person name="Ma J."/>
        </authorList>
    </citation>
    <scope>NUCLEOTIDE SEQUENCE [LARGE SCALE GENOMIC DNA]</scope>
    <source>
        <strain evidence="6 7">JCM 14283</strain>
    </source>
</reference>
<protein>
    <submittedName>
        <fullName evidence="6">ABC transporter ATP-binding protein</fullName>
    </submittedName>
</protein>
<dbReference type="InterPro" id="IPR027417">
    <property type="entry name" value="P-loop_NTPase"/>
</dbReference>
<organism evidence="6 7">
    <name type="scientific">Terrabacter terrae</name>
    <dbReference type="NCBI Taxonomy" id="318434"/>
    <lineage>
        <taxon>Bacteria</taxon>
        <taxon>Bacillati</taxon>
        <taxon>Actinomycetota</taxon>
        <taxon>Actinomycetes</taxon>
        <taxon>Micrococcales</taxon>
        <taxon>Intrasporangiaceae</taxon>
        <taxon>Terrabacter</taxon>
    </lineage>
</organism>
<evidence type="ECO:0000256" key="2">
    <source>
        <dbReference type="ARBA" id="ARBA00022448"/>
    </source>
</evidence>
<proteinExistence type="inferred from homology"/>
<keyword evidence="4 6" id="KW-0067">ATP-binding</keyword>
<evidence type="ECO:0000259" key="5">
    <source>
        <dbReference type="PROSITE" id="PS50893"/>
    </source>
</evidence>
<evidence type="ECO:0000256" key="1">
    <source>
        <dbReference type="ARBA" id="ARBA00005417"/>
    </source>
</evidence>
<dbReference type="PROSITE" id="PS00211">
    <property type="entry name" value="ABC_TRANSPORTER_1"/>
    <property type="match status" value="1"/>
</dbReference>
<dbReference type="InterPro" id="IPR017871">
    <property type="entry name" value="ABC_transporter-like_CS"/>
</dbReference>
<dbReference type="SMART" id="SM00382">
    <property type="entry name" value="AAA"/>
    <property type="match status" value="1"/>
</dbReference>
<keyword evidence="2" id="KW-0813">Transport</keyword>
<dbReference type="PANTHER" id="PTHR43335:SF2">
    <property type="entry name" value="ABC TRANSPORTER, ATP-BINDING PROTEIN"/>
    <property type="match status" value="1"/>
</dbReference>
<evidence type="ECO:0000256" key="3">
    <source>
        <dbReference type="ARBA" id="ARBA00022741"/>
    </source>
</evidence>
<gene>
    <name evidence="6" type="ORF">GCM10009740_37860</name>
</gene>
<comment type="similarity">
    <text evidence="1">Belongs to the ABC transporter superfamily.</text>
</comment>
<dbReference type="RefSeq" id="WP_343994435.1">
    <property type="nucleotide sequence ID" value="NZ_BAAANB010000066.1"/>
</dbReference>
<dbReference type="PANTHER" id="PTHR43335">
    <property type="entry name" value="ABC TRANSPORTER, ATP-BINDING PROTEIN"/>
    <property type="match status" value="1"/>
</dbReference>
<dbReference type="GO" id="GO:0005524">
    <property type="term" value="F:ATP binding"/>
    <property type="evidence" value="ECO:0007669"/>
    <property type="project" value="UniProtKB-KW"/>
</dbReference>
<sequence>MTAPISPTVSLRGVTKRYRSVAALDAVDLDLQPGITGLLGPNGAGKTTMLRVMATVLRPDEGRVRLLGRDPGEPDTRTEIRRRLGYQPQELGFPRGFSTMAFVNYMAVLKEWADRDRRTTEVRRVLDLVGLGDVATKRISRLSGGQRRRVALAQALLGTPELLVLDEPTTGLDPEQRASLRGVLAEIAATSTMLISTHQTEDVAALCNRVVVLDAGHVHFDGTVPELVSLAAGKVWMADEPDAAAQASWRTATGRYRNVGEHVPARADLGEPSLEDAYLLLRGAAGLVPSSSVEHEPSAEVA</sequence>
<keyword evidence="3" id="KW-0547">Nucleotide-binding</keyword>
<accession>A0ABN1ZMP1</accession>
<dbReference type="EMBL" id="BAAANB010000066">
    <property type="protein sequence ID" value="GAA1501214.1"/>
    <property type="molecule type" value="Genomic_DNA"/>
</dbReference>
<dbReference type="SUPFAM" id="SSF52540">
    <property type="entry name" value="P-loop containing nucleoside triphosphate hydrolases"/>
    <property type="match status" value="1"/>
</dbReference>
<comment type="caution">
    <text evidence="6">The sequence shown here is derived from an EMBL/GenBank/DDBJ whole genome shotgun (WGS) entry which is preliminary data.</text>
</comment>
<dbReference type="Gene3D" id="3.40.50.300">
    <property type="entry name" value="P-loop containing nucleotide triphosphate hydrolases"/>
    <property type="match status" value="1"/>
</dbReference>
<dbReference type="Pfam" id="PF00005">
    <property type="entry name" value="ABC_tran"/>
    <property type="match status" value="1"/>
</dbReference>
<dbReference type="InterPro" id="IPR003593">
    <property type="entry name" value="AAA+_ATPase"/>
</dbReference>
<dbReference type="PROSITE" id="PS50893">
    <property type="entry name" value="ABC_TRANSPORTER_2"/>
    <property type="match status" value="1"/>
</dbReference>
<evidence type="ECO:0000313" key="6">
    <source>
        <dbReference type="EMBL" id="GAA1501214.1"/>
    </source>
</evidence>
<dbReference type="InterPro" id="IPR003439">
    <property type="entry name" value="ABC_transporter-like_ATP-bd"/>
</dbReference>
<evidence type="ECO:0000256" key="4">
    <source>
        <dbReference type="ARBA" id="ARBA00022840"/>
    </source>
</evidence>
<evidence type="ECO:0000313" key="7">
    <source>
        <dbReference type="Proteomes" id="UP001501285"/>
    </source>
</evidence>